<comment type="similarity">
    <text evidence="6">Belongs to the protein kinase superfamily. AGC Ser/Thr protein kinase family. GPRK subfamily.</text>
</comment>
<dbReference type="Proteomes" id="UP000887565">
    <property type="component" value="Unplaced"/>
</dbReference>
<dbReference type="WBParaSite" id="nRc.2.0.1.t46744-RA">
    <property type="protein sequence ID" value="nRc.2.0.1.t46744-RA"/>
    <property type="gene ID" value="nRc.2.0.1.g46744"/>
</dbReference>
<dbReference type="GO" id="GO:0005737">
    <property type="term" value="C:cytoplasm"/>
    <property type="evidence" value="ECO:0007669"/>
    <property type="project" value="TreeGrafter"/>
</dbReference>
<reference evidence="8" key="1">
    <citation type="submission" date="2022-11" db="UniProtKB">
        <authorList>
            <consortium name="WormBaseParasite"/>
        </authorList>
    </citation>
    <scope>IDENTIFICATION</scope>
</reference>
<dbReference type="InterPro" id="IPR044926">
    <property type="entry name" value="RGS_subdomain_2"/>
</dbReference>
<evidence type="ECO:0000256" key="5">
    <source>
        <dbReference type="ARBA" id="ARBA00022840"/>
    </source>
</evidence>
<dbReference type="EC" id="2.7.11.-" evidence="6"/>
<evidence type="ECO:0000313" key="8">
    <source>
        <dbReference type="WBParaSite" id="nRc.2.0.1.t46744-RA"/>
    </source>
</evidence>
<keyword evidence="4 6" id="KW-0418">Kinase</keyword>
<evidence type="ECO:0000313" key="7">
    <source>
        <dbReference type="Proteomes" id="UP000887565"/>
    </source>
</evidence>
<evidence type="ECO:0000256" key="1">
    <source>
        <dbReference type="ARBA" id="ARBA00022527"/>
    </source>
</evidence>
<proteinExistence type="inferred from homology"/>
<evidence type="ECO:0000256" key="3">
    <source>
        <dbReference type="ARBA" id="ARBA00022741"/>
    </source>
</evidence>
<protein>
    <recommendedName>
        <fullName evidence="6">G protein-coupled receptor kinase</fullName>
        <ecNumber evidence="6">2.7.11.-</ecNumber>
    </recommendedName>
</protein>
<dbReference type="GO" id="GO:0007165">
    <property type="term" value="P:signal transduction"/>
    <property type="evidence" value="ECO:0007669"/>
    <property type="project" value="InterPro"/>
</dbReference>
<name>A0A915L6V1_ROMCU</name>
<evidence type="ECO:0000256" key="6">
    <source>
        <dbReference type="RuleBase" id="RU000308"/>
    </source>
</evidence>
<dbReference type="InterPro" id="IPR000239">
    <property type="entry name" value="GPCR_kinase"/>
</dbReference>
<dbReference type="PRINTS" id="PR00717">
    <property type="entry name" value="GPCRKINASE"/>
</dbReference>
<keyword evidence="7" id="KW-1185">Reference proteome</keyword>
<dbReference type="AlphaFoldDB" id="A0A915L6V1"/>
<keyword evidence="1 6" id="KW-0723">Serine/threonine-protein kinase</keyword>
<dbReference type="GO" id="GO:0004703">
    <property type="term" value="F:G protein-coupled receptor kinase activity"/>
    <property type="evidence" value="ECO:0007669"/>
    <property type="project" value="InterPro"/>
</dbReference>
<sequence>PRAVYAKDVLDIEHFSTIRGVHIDPSDHNFYAKFNAGAVSIPWQNEIIESECFKELSAFAEDGGPTPDLLPLNINDLPDNQKSDEKPLRGFFNRLFCNKKLLVLKLIHLLSSI</sequence>
<organism evidence="7 8">
    <name type="scientific">Romanomermis culicivorax</name>
    <name type="common">Nematode worm</name>
    <dbReference type="NCBI Taxonomy" id="13658"/>
    <lineage>
        <taxon>Eukaryota</taxon>
        <taxon>Metazoa</taxon>
        <taxon>Ecdysozoa</taxon>
        <taxon>Nematoda</taxon>
        <taxon>Enoplea</taxon>
        <taxon>Dorylaimia</taxon>
        <taxon>Mermithida</taxon>
        <taxon>Mermithoidea</taxon>
        <taxon>Mermithidae</taxon>
        <taxon>Romanomermis</taxon>
    </lineage>
</organism>
<dbReference type="PANTHER" id="PTHR24355">
    <property type="entry name" value="G PROTEIN-COUPLED RECEPTOR KINASE/RIBOSOMAL PROTEIN S6 KINASE"/>
    <property type="match status" value="1"/>
</dbReference>
<evidence type="ECO:0000256" key="4">
    <source>
        <dbReference type="ARBA" id="ARBA00022777"/>
    </source>
</evidence>
<dbReference type="GO" id="GO:0009966">
    <property type="term" value="P:regulation of signal transduction"/>
    <property type="evidence" value="ECO:0007669"/>
    <property type="project" value="TreeGrafter"/>
</dbReference>
<accession>A0A915L6V1</accession>
<evidence type="ECO:0000256" key="2">
    <source>
        <dbReference type="ARBA" id="ARBA00022679"/>
    </source>
</evidence>
<keyword evidence="2 6" id="KW-0808">Transferase</keyword>
<dbReference type="PANTHER" id="PTHR24355:SF28">
    <property type="entry name" value="G PROTEIN-COUPLED RECEPTOR KINASE 2"/>
    <property type="match status" value="1"/>
</dbReference>
<dbReference type="Gene3D" id="1.10.167.10">
    <property type="entry name" value="Regulator of G-protein Signalling 4, domain 2"/>
    <property type="match status" value="1"/>
</dbReference>
<dbReference type="GO" id="GO:0005524">
    <property type="term" value="F:ATP binding"/>
    <property type="evidence" value="ECO:0007669"/>
    <property type="project" value="UniProtKB-KW"/>
</dbReference>
<keyword evidence="5 6" id="KW-0067">ATP-binding</keyword>
<keyword evidence="3 6" id="KW-0547">Nucleotide-binding</keyword>